<accession>K3WYS8</accession>
<proteinExistence type="inferred from homology"/>
<dbReference type="Gene3D" id="1.20.1740.10">
    <property type="entry name" value="Amino acid/polyamine transporter I"/>
    <property type="match status" value="1"/>
</dbReference>
<dbReference type="Pfam" id="PF13520">
    <property type="entry name" value="AA_permease_2"/>
    <property type="match status" value="1"/>
</dbReference>
<dbReference type="GO" id="GO:0015203">
    <property type="term" value="F:polyamine transmembrane transporter activity"/>
    <property type="evidence" value="ECO:0007669"/>
    <property type="project" value="UniProtKB-ARBA"/>
</dbReference>
<dbReference type="STRING" id="431595.K3WYS8"/>
<feature type="transmembrane region" description="Helical" evidence="8">
    <location>
        <begin position="145"/>
        <end position="166"/>
    </location>
</feature>
<dbReference type="EnsemblProtists" id="PYU1_T010127">
    <property type="protein sequence ID" value="PYU1_T010127"/>
    <property type="gene ID" value="PYU1_G010107"/>
</dbReference>
<evidence type="ECO:0000256" key="6">
    <source>
        <dbReference type="ARBA" id="ARBA00023136"/>
    </source>
</evidence>
<evidence type="ECO:0008006" key="11">
    <source>
        <dbReference type="Google" id="ProtNLM"/>
    </source>
</evidence>
<reference evidence="10" key="2">
    <citation type="submission" date="2010-04" db="EMBL/GenBank/DDBJ databases">
        <authorList>
            <person name="Buell R."/>
            <person name="Hamilton J."/>
            <person name="Hostetler J."/>
        </authorList>
    </citation>
    <scope>NUCLEOTIDE SEQUENCE [LARGE SCALE GENOMIC DNA]</scope>
    <source>
        <strain evidence="10">DAOM:BR144</strain>
    </source>
</reference>
<reference evidence="9" key="3">
    <citation type="submission" date="2015-02" db="UniProtKB">
        <authorList>
            <consortium name="EnsemblProtists"/>
        </authorList>
    </citation>
    <scope>IDENTIFICATION</scope>
    <source>
        <strain evidence="9">DAOM BR144</strain>
    </source>
</reference>
<evidence type="ECO:0000256" key="1">
    <source>
        <dbReference type="ARBA" id="ARBA00004651"/>
    </source>
</evidence>
<feature type="transmembrane region" description="Helical" evidence="8">
    <location>
        <begin position="396"/>
        <end position="414"/>
    </location>
</feature>
<organism evidence="9 10">
    <name type="scientific">Globisporangium ultimum (strain ATCC 200006 / CBS 805.95 / DAOM BR144)</name>
    <name type="common">Pythium ultimum</name>
    <dbReference type="NCBI Taxonomy" id="431595"/>
    <lineage>
        <taxon>Eukaryota</taxon>
        <taxon>Sar</taxon>
        <taxon>Stramenopiles</taxon>
        <taxon>Oomycota</taxon>
        <taxon>Peronosporomycetes</taxon>
        <taxon>Pythiales</taxon>
        <taxon>Pythiaceae</taxon>
        <taxon>Globisporangium</taxon>
    </lineage>
</organism>
<feature type="transmembrane region" description="Helical" evidence="8">
    <location>
        <begin position="420"/>
        <end position="440"/>
    </location>
</feature>
<feature type="transmembrane region" description="Helical" evidence="8">
    <location>
        <begin position="223"/>
        <end position="244"/>
    </location>
</feature>
<name>K3WYS8_GLOUD</name>
<dbReference type="Proteomes" id="UP000019132">
    <property type="component" value="Unassembled WGS sequence"/>
</dbReference>
<dbReference type="InterPro" id="IPR002293">
    <property type="entry name" value="AA/rel_permease1"/>
</dbReference>
<feature type="transmembrane region" description="Helical" evidence="8">
    <location>
        <begin position="113"/>
        <end position="133"/>
    </location>
</feature>
<dbReference type="OMA" id="GCESRKE"/>
<dbReference type="InParanoid" id="K3WYS8"/>
<evidence type="ECO:0000256" key="7">
    <source>
        <dbReference type="ARBA" id="ARBA00024041"/>
    </source>
</evidence>
<dbReference type="EMBL" id="GL376623">
    <property type="status" value="NOT_ANNOTATED_CDS"/>
    <property type="molecule type" value="Genomic_DNA"/>
</dbReference>
<dbReference type="HOGENOM" id="CLU_007946_17_2_1"/>
<dbReference type="eggNOG" id="KOG1287">
    <property type="taxonomic scope" value="Eukaryota"/>
</dbReference>
<feature type="transmembrane region" description="Helical" evidence="8">
    <location>
        <begin position="481"/>
        <end position="499"/>
    </location>
</feature>
<evidence type="ECO:0000313" key="9">
    <source>
        <dbReference type="EnsemblProtists" id="PYU1_T010127"/>
    </source>
</evidence>
<dbReference type="GO" id="GO:0005886">
    <property type="term" value="C:plasma membrane"/>
    <property type="evidence" value="ECO:0007669"/>
    <property type="project" value="UniProtKB-SubCell"/>
</dbReference>
<evidence type="ECO:0000256" key="2">
    <source>
        <dbReference type="ARBA" id="ARBA00022448"/>
    </source>
</evidence>
<reference evidence="10" key="1">
    <citation type="journal article" date="2010" name="Genome Biol.">
        <title>Genome sequence of the necrotrophic plant pathogen Pythium ultimum reveals original pathogenicity mechanisms and effector repertoire.</title>
        <authorList>
            <person name="Levesque C.A."/>
            <person name="Brouwer H."/>
            <person name="Cano L."/>
            <person name="Hamilton J.P."/>
            <person name="Holt C."/>
            <person name="Huitema E."/>
            <person name="Raffaele S."/>
            <person name="Robideau G.P."/>
            <person name="Thines M."/>
            <person name="Win J."/>
            <person name="Zerillo M.M."/>
            <person name="Beakes G.W."/>
            <person name="Boore J.L."/>
            <person name="Busam D."/>
            <person name="Dumas B."/>
            <person name="Ferriera S."/>
            <person name="Fuerstenberg S.I."/>
            <person name="Gachon C.M."/>
            <person name="Gaulin E."/>
            <person name="Govers F."/>
            <person name="Grenville-Briggs L."/>
            <person name="Horner N."/>
            <person name="Hostetler J."/>
            <person name="Jiang R.H."/>
            <person name="Johnson J."/>
            <person name="Krajaejun T."/>
            <person name="Lin H."/>
            <person name="Meijer H.J."/>
            <person name="Moore B."/>
            <person name="Morris P."/>
            <person name="Phuntmart V."/>
            <person name="Puiu D."/>
            <person name="Shetty J."/>
            <person name="Stajich J.E."/>
            <person name="Tripathy S."/>
            <person name="Wawra S."/>
            <person name="van West P."/>
            <person name="Whitty B.R."/>
            <person name="Coutinho P.M."/>
            <person name="Henrissat B."/>
            <person name="Martin F."/>
            <person name="Thomas P.D."/>
            <person name="Tyler B.M."/>
            <person name="De Vries R.P."/>
            <person name="Kamoun S."/>
            <person name="Yandell M."/>
            <person name="Tisserat N."/>
            <person name="Buell C.R."/>
        </authorList>
    </citation>
    <scope>NUCLEOTIDE SEQUENCE</scope>
    <source>
        <strain evidence="10">DAOM:BR144</strain>
    </source>
</reference>
<feature type="transmembrane region" description="Helical" evidence="8">
    <location>
        <begin position="340"/>
        <end position="363"/>
    </location>
</feature>
<dbReference type="VEuPathDB" id="FungiDB:PYU1_G010107"/>
<evidence type="ECO:0000256" key="8">
    <source>
        <dbReference type="SAM" id="Phobius"/>
    </source>
</evidence>
<feature type="transmembrane region" description="Helical" evidence="8">
    <location>
        <begin position="298"/>
        <end position="320"/>
    </location>
</feature>
<keyword evidence="6 8" id="KW-0472">Membrane</keyword>
<dbReference type="AlphaFoldDB" id="K3WYS8"/>
<dbReference type="InterPro" id="IPR044566">
    <property type="entry name" value="RMV1-like"/>
</dbReference>
<evidence type="ECO:0000313" key="10">
    <source>
        <dbReference type="Proteomes" id="UP000019132"/>
    </source>
</evidence>
<evidence type="ECO:0000256" key="3">
    <source>
        <dbReference type="ARBA" id="ARBA00022475"/>
    </source>
</evidence>
<evidence type="ECO:0000256" key="4">
    <source>
        <dbReference type="ARBA" id="ARBA00022692"/>
    </source>
</evidence>
<comment type="subcellular location">
    <subcellularLocation>
        <location evidence="1">Cell membrane</location>
        <topology evidence="1">Multi-pass membrane protein</topology>
    </subcellularLocation>
</comment>
<feature type="transmembrane region" description="Helical" evidence="8">
    <location>
        <begin position="198"/>
        <end position="216"/>
    </location>
</feature>
<feature type="transmembrane region" description="Helical" evidence="8">
    <location>
        <begin position="78"/>
        <end position="101"/>
    </location>
</feature>
<comment type="similarity">
    <text evidence="7">Belongs to the amino acid-polyamine-organocation (APC) superfamily. Polyamine:cation symporter (PHS) (TC 2.A.3.12) family.</text>
</comment>
<keyword evidence="5 8" id="KW-1133">Transmembrane helix</keyword>
<feature type="transmembrane region" description="Helical" evidence="8">
    <location>
        <begin position="452"/>
        <end position="475"/>
    </location>
</feature>
<protein>
    <recommendedName>
        <fullName evidence="11">Amino acid permease/ SLC12A domain-containing protein</fullName>
    </recommendedName>
</protein>
<feature type="transmembrane region" description="Helical" evidence="8">
    <location>
        <begin position="264"/>
        <end position="286"/>
    </location>
</feature>
<keyword evidence="3" id="KW-1003">Cell membrane</keyword>
<keyword evidence="2" id="KW-0813">Transport</keyword>
<dbReference type="PANTHER" id="PTHR45826:SF2">
    <property type="entry name" value="AMINO ACID TRANSPORTER"/>
    <property type="match status" value="1"/>
</dbReference>
<sequence>MMRPASNEQRRLLDSLVSQMIPEDDEVAIMSDEIPIDRFFLSDPRFSLDDLESVDCIAARRHQRGTNKLPRMPFEPPWYRVLDTTSVLAICFFSVCSGPLGPEKIIADDPVTGTISMILFPMLCSGPFAYIIAELCSALPEDGGYVVWALSAFGPFMALQVGYWGWLAGIFGRVLRVGLLYDLVAKAAGMSLPGVAEYFVKAGLGIIFAVPSLLGSRVLSRTLLVCMMLCVLLPFGVLTVWGFSEASVVSQDVQTTYKDKSTDWIQLINTLYWSYNGFFWVSTVGGRVRNPARAFPHAIYFTYLLVVMLYLLPMLASYSATRTDWLVLQDKEFVHLASTIGGTVLHVVIVFASACGLAGMYIAQVFCEGYQVSGMAEVGLVPEVLRSQNERYDSPHVSILFSLVVTLLVSIFSFPDLLQIANTFSALVQIAVIFAALWLRHSLPFMPRPAKVPGGMPLIFVVSMLPLVVLGYMIAQTCRRAFPAALCGGLLLVGLLFSARKACSRRGPHVGCFRTKMSPYY</sequence>
<evidence type="ECO:0000256" key="5">
    <source>
        <dbReference type="ARBA" id="ARBA00022989"/>
    </source>
</evidence>
<dbReference type="PANTHER" id="PTHR45826">
    <property type="entry name" value="POLYAMINE TRANSPORTER PUT1"/>
    <property type="match status" value="1"/>
</dbReference>
<keyword evidence="4 8" id="KW-0812">Transmembrane</keyword>
<keyword evidence="10" id="KW-1185">Reference proteome</keyword>